<evidence type="ECO:0000256" key="5">
    <source>
        <dbReference type="ARBA" id="ARBA00022679"/>
    </source>
</evidence>
<dbReference type="SMART" id="SM00636">
    <property type="entry name" value="Glyco_18"/>
    <property type="match status" value="1"/>
</dbReference>
<dbReference type="GO" id="GO:0008061">
    <property type="term" value="F:chitin binding"/>
    <property type="evidence" value="ECO:0007669"/>
    <property type="project" value="InterPro"/>
</dbReference>
<dbReference type="GO" id="GO:0005576">
    <property type="term" value="C:extracellular region"/>
    <property type="evidence" value="ECO:0007669"/>
    <property type="project" value="UniProtKB-SubCell"/>
</dbReference>
<evidence type="ECO:0000256" key="4">
    <source>
        <dbReference type="ARBA" id="ARBA00022676"/>
    </source>
</evidence>
<gene>
    <name evidence="15" type="ORF">CK510_14745</name>
</gene>
<dbReference type="CDD" id="cd06423">
    <property type="entry name" value="CESA_like"/>
    <property type="match status" value="1"/>
</dbReference>
<dbReference type="CDD" id="cd10962">
    <property type="entry name" value="CE4_GT2-like"/>
    <property type="match status" value="1"/>
</dbReference>
<keyword evidence="10" id="KW-0624">Polysaccharide degradation</keyword>
<dbReference type="InterPro" id="IPR029070">
    <property type="entry name" value="Chitinase_insertion_sf"/>
</dbReference>
<keyword evidence="6 12" id="KW-0732">Signal</keyword>
<feature type="transmembrane region" description="Helical" evidence="11">
    <location>
        <begin position="1255"/>
        <end position="1276"/>
    </location>
</feature>
<evidence type="ECO:0000256" key="11">
    <source>
        <dbReference type="SAM" id="Phobius"/>
    </source>
</evidence>
<dbReference type="Proteomes" id="UP000218238">
    <property type="component" value="Unassembled WGS sequence"/>
</dbReference>
<evidence type="ECO:0000259" key="14">
    <source>
        <dbReference type="PROSITE" id="PS51910"/>
    </source>
</evidence>
<evidence type="ECO:0000256" key="2">
    <source>
        <dbReference type="ARBA" id="ARBA00006739"/>
    </source>
</evidence>
<feature type="chain" id="PRO_5012562065" evidence="12">
    <location>
        <begin position="26"/>
        <end position="1383"/>
    </location>
</feature>
<evidence type="ECO:0000256" key="6">
    <source>
        <dbReference type="ARBA" id="ARBA00022729"/>
    </source>
</evidence>
<evidence type="ECO:0000256" key="8">
    <source>
        <dbReference type="ARBA" id="ARBA00023277"/>
    </source>
</evidence>
<evidence type="ECO:0000313" key="15">
    <source>
        <dbReference type="EMBL" id="PAX53290.1"/>
    </source>
</evidence>
<dbReference type="Gene3D" id="3.20.20.370">
    <property type="entry name" value="Glycoside hydrolase/deacetylase"/>
    <property type="match status" value="1"/>
</dbReference>
<feature type="domain" description="NodB homology" evidence="13">
    <location>
        <begin position="745"/>
        <end position="934"/>
    </location>
</feature>
<evidence type="ECO:0000256" key="1">
    <source>
        <dbReference type="ARBA" id="ARBA00004613"/>
    </source>
</evidence>
<proteinExistence type="inferred from homology"/>
<feature type="signal peptide" evidence="12">
    <location>
        <begin position="1"/>
        <end position="25"/>
    </location>
</feature>
<dbReference type="Gene3D" id="3.20.20.80">
    <property type="entry name" value="Glycosidases"/>
    <property type="match status" value="1"/>
</dbReference>
<dbReference type="SUPFAM" id="SSF88713">
    <property type="entry name" value="Glycoside hydrolase/deacetylase"/>
    <property type="match status" value="1"/>
</dbReference>
<dbReference type="Pfam" id="PF00704">
    <property type="entry name" value="Glyco_hydro_18"/>
    <property type="match status" value="1"/>
</dbReference>
<comment type="similarity">
    <text evidence="2">Belongs to the glycosyltransferase 2 family.</text>
</comment>
<dbReference type="InterPro" id="IPR002509">
    <property type="entry name" value="NODB_dom"/>
</dbReference>
<accession>A0A2A2THR6</accession>
<evidence type="ECO:0000256" key="12">
    <source>
        <dbReference type="SAM" id="SignalP"/>
    </source>
</evidence>
<dbReference type="PANTHER" id="PTHR43630:SF1">
    <property type="entry name" value="POLY-BETA-1,6-N-ACETYL-D-GLUCOSAMINE SYNTHASE"/>
    <property type="match status" value="1"/>
</dbReference>
<evidence type="ECO:0000256" key="9">
    <source>
        <dbReference type="ARBA" id="ARBA00023295"/>
    </source>
</evidence>
<keyword evidence="8" id="KW-0119">Carbohydrate metabolism</keyword>
<keyword evidence="11" id="KW-0812">Transmembrane</keyword>
<keyword evidence="5" id="KW-0808">Transferase</keyword>
<keyword evidence="16" id="KW-1185">Reference proteome</keyword>
<dbReference type="RefSeq" id="WP_095722418.1">
    <property type="nucleotide sequence ID" value="NZ_NTFS01000154.1"/>
</dbReference>
<dbReference type="PROSITE" id="PS51677">
    <property type="entry name" value="NODB"/>
    <property type="match status" value="1"/>
</dbReference>
<comment type="subcellular location">
    <subcellularLocation>
        <location evidence="1">Secreted</location>
    </subcellularLocation>
</comment>
<keyword evidence="11" id="KW-1133">Transmembrane helix</keyword>
<dbReference type="GO" id="GO:0016757">
    <property type="term" value="F:glycosyltransferase activity"/>
    <property type="evidence" value="ECO:0007669"/>
    <property type="project" value="UniProtKB-KW"/>
</dbReference>
<dbReference type="Pfam" id="PF13641">
    <property type="entry name" value="Glyco_tranf_2_3"/>
    <property type="match status" value="1"/>
</dbReference>
<dbReference type="SUPFAM" id="SSF51445">
    <property type="entry name" value="(Trans)glycosidases"/>
    <property type="match status" value="1"/>
</dbReference>
<evidence type="ECO:0000256" key="7">
    <source>
        <dbReference type="ARBA" id="ARBA00022801"/>
    </source>
</evidence>
<dbReference type="InterPro" id="IPR017853">
    <property type="entry name" value="GH"/>
</dbReference>
<dbReference type="Gene3D" id="3.90.550.10">
    <property type="entry name" value="Spore Coat Polysaccharide Biosynthesis Protein SpsA, Chain A"/>
    <property type="match status" value="1"/>
</dbReference>
<keyword evidence="7" id="KW-0378">Hydrolase</keyword>
<evidence type="ECO:0000313" key="16">
    <source>
        <dbReference type="Proteomes" id="UP000218238"/>
    </source>
</evidence>
<dbReference type="EMBL" id="NTFS01000154">
    <property type="protein sequence ID" value="PAX53290.1"/>
    <property type="molecule type" value="Genomic_DNA"/>
</dbReference>
<evidence type="ECO:0000256" key="10">
    <source>
        <dbReference type="ARBA" id="ARBA00023326"/>
    </source>
</evidence>
<dbReference type="PANTHER" id="PTHR43630">
    <property type="entry name" value="POLY-BETA-1,6-N-ACETYL-D-GLUCOSAMINE SYNTHASE"/>
    <property type="match status" value="1"/>
</dbReference>
<dbReference type="InterPro" id="IPR001223">
    <property type="entry name" value="Glyco_hydro18_cat"/>
</dbReference>
<dbReference type="PROSITE" id="PS51910">
    <property type="entry name" value="GH18_2"/>
    <property type="match status" value="1"/>
</dbReference>
<evidence type="ECO:0000256" key="3">
    <source>
        <dbReference type="ARBA" id="ARBA00022525"/>
    </source>
</evidence>
<organism evidence="15 16">
    <name type="scientific">Brunnivagina elsteri CCALA 953</name>
    <dbReference type="NCBI Taxonomy" id="987040"/>
    <lineage>
        <taxon>Bacteria</taxon>
        <taxon>Bacillati</taxon>
        <taxon>Cyanobacteriota</taxon>
        <taxon>Cyanophyceae</taxon>
        <taxon>Nostocales</taxon>
        <taxon>Calotrichaceae</taxon>
        <taxon>Brunnivagina</taxon>
    </lineage>
</organism>
<feature type="transmembrane region" description="Helical" evidence="11">
    <location>
        <begin position="1311"/>
        <end position="1332"/>
    </location>
</feature>
<feature type="transmembrane region" description="Helical" evidence="11">
    <location>
        <begin position="280"/>
        <end position="298"/>
    </location>
</feature>
<dbReference type="Pfam" id="PF07335">
    <property type="entry name" value="Glyco_hydro_75"/>
    <property type="match status" value="1"/>
</dbReference>
<dbReference type="InterPro" id="IPR011330">
    <property type="entry name" value="Glyco_hydro/deAcase_b/a-brl"/>
</dbReference>
<dbReference type="GO" id="GO:0000272">
    <property type="term" value="P:polysaccharide catabolic process"/>
    <property type="evidence" value="ECO:0007669"/>
    <property type="project" value="UniProtKB-KW"/>
</dbReference>
<keyword evidence="9" id="KW-0326">Glycosidase</keyword>
<sequence length="1383" mass="156083">MLRRKFIKYGIITVSALTSSTFALISDSKTPPNTAKGSRLLSKLFEHGKYTIWKLQNKPGFFFKAGLAIDADGAANAYHPQDKGIDDLKHAGEPGNWWALVTDNGQANGKPVIQGKLDPYPGYYISATALYDETKKRSDPKRYVDSTKIPYVVLPQNNDEEFLKVAKIKLGDLAVIYNSKNGKVTYAIFADTSLFFAGGIEEYRFGEGSIALANSLNIPANPKKGGIADEIFYVFFPGSGNGKPKTITQINNQGAKLFKKWVFYDPNNSRWLWFKRISKAFIVIIFLIFFGLIATMVIQPDLPKINLSTLHKIFKAHNSLAVKQPNISSPYSTFPNFHPSKQQPNINVSKPVNSGTVHANSDIIGFYVNWDDNSFTSLKQNLQKLDKLMPEWLHLDKADGTIANDDEFKQQKTINYIHKNRPKLPIMPLINNFDNSTQSWNSQKIAEMLNQPTSRSHLIQQLLEYIRKNNFAGINIDFENIPDSSQANFITFMGEIYAQFHPLGLEVSQSVPLDNPSFNYREFAKYNDYLILMAYDEHDASSSSGPIASQNWYAEHLKRRFQELPASKFVVAIGSYGYDWKANTSSGEEISFQESLKTAQESNGKIILDPASLNATFDYYDDKDTLHHIWYLDAVTAFNQLIEAKNQGAAGFALWRMGSEDPSIWQVFKSQTHLDRTTAKNLETLRYGFDIDYEGKGEILKVTAKPSDGKREINYDHKSGLVVREKLISYPSAYVITRWGGSNKNKIALTFDDAPDQRFTPGVLDTLKRYHVPATFFVVGINANGNSDLLHRIVKEGHEIGNHTFTHPNIAITPHKQLKLELNATERLLEGELGLRTLLFRPPYAEDVEPETPEEVAPLEYTGNLGYYIIGMQIDPNDWRSPGIDKIVDAIVEQATSGQGNVVLLHDSGGDRTQTVAALPKIIEELQKRNFELVTISNLLGLQRNQVMPPITAQEQLMARFDGTAFLLMNDLNKAIYYLFVVGIGLSMMRLLFVAALALYEWKSRKSFKNQLNYSPSVSVIVPAFNEEKVICRTIDSLLRSHYGNFDIIVVDDGSSDNTYKDVAQKYGNESRVRVFTKANGGKAHTTKYGILQTQAEIIVSLDADTILRPNAIKNLVRHFADPKIGTIAGNAKVGNRINILTYWQALEYITSQNLERRAFGLLNCISVVPGAIGAWRRELILKAGGYATDTLAEDADLTLSILRMGYKIDYEENAIALTEAPDTIQGFLKQRFRWMFGTLQATWKHRDTIFRKKYGALGLFAIPNVLVFQILFPLISPLMDVVMIGSIAWAMWQKHEQPAEYSTNGLEHLIWFYLLFLAVDFLAALVGFLLEPKEDWNLMIWLLPQRFFYRQLMYYVAIKSTITAIKGSMVGWGKIERKATVN</sequence>
<dbReference type="Pfam" id="PF01522">
    <property type="entry name" value="Polysacc_deac_1"/>
    <property type="match status" value="1"/>
</dbReference>
<name>A0A2A2THR6_9CYAN</name>
<protein>
    <submittedName>
        <fullName evidence="15">Polysaccharide deacetylase</fullName>
    </submittedName>
</protein>
<feature type="transmembrane region" description="Helical" evidence="11">
    <location>
        <begin position="976"/>
        <end position="1000"/>
    </location>
</feature>
<dbReference type="Gene3D" id="3.10.50.10">
    <property type="match status" value="1"/>
</dbReference>
<keyword evidence="4" id="KW-0328">Glycosyltransferase</keyword>
<dbReference type="GO" id="GO:0016977">
    <property type="term" value="F:chitosanase activity"/>
    <property type="evidence" value="ECO:0007669"/>
    <property type="project" value="InterPro"/>
</dbReference>
<keyword evidence="11" id="KW-0472">Membrane</keyword>
<dbReference type="GO" id="GO:0016810">
    <property type="term" value="F:hydrolase activity, acting on carbon-nitrogen (but not peptide) bonds"/>
    <property type="evidence" value="ECO:0007669"/>
    <property type="project" value="InterPro"/>
</dbReference>
<dbReference type="SUPFAM" id="SSF53448">
    <property type="entry name" value="Nucleotide-diphospho-sugar transferases"/>
    <property type="match status" value="1"/>
</dbReference>
<comment type="caution">
    <text evidence="15">The sequence shown here is derived from an EMBL/GenBank/DDBJ whole genome shotgun (WGS) entry which is preliminary data.</text>
</comment>
<keyword evidence="3" id="KW-0964">Secreted</keyword>
<dbReference type="InterPro" id="IPR011583">
    <property type="entry name" value="Chitinase_II/V-like_cat"/>
</dbReference>
<feature type="domain" description="GH18" evidence="14">
    <location>
        <begin position="361"/>
        <end position="675"/>
    </location>
</feature>
<reference evidence="15 16" key="1">
    <citation type="submission" date="2017-08" db="EMBL/GenBank/DDBJ databases">
        <title>Draft genome sequence of filamentous cyanobacterium Calothrix elsteri CCALA 953.</title>
        <authorList>
            <person name="Gagunashvili A.N."/>
            <person name="Elster J."/>
            <person name="Andresson O.S."/>
        </authorList>
    </citation>
    <scope>NUCLEOTIDE SEQUENCE [LARGE SCALE GENOMIC DNA]</scope>
    <source>
        <strain evidence="15 16">CCALA 953</strain>
    </source>
</reference>
<dbReference type="InterPro" id="IPR009939">
    <property type="entry name" value="Chitosanase_fungal"/>
</dbReference>
<dbReference type="InterPro" id="IPR029044">
    <property type="entry name" value="Nucleotide-diphossugar_trans"/>
</dbReference>
<evidence type="ECO:0000259" key="13">
    <source>
        <dbReference type="PROSITE" id="PS51677"/>
    </source>
</evidence>
<dbReference type="OrthoDB" id="9766299at2"/>